<dbReference type="EMBL" id="CP042467">
    <property type="protein sequence ID" value="QED28427.1"/>
    <property type="molecule type" value="Genomic_DNA"/>
</dbReference>
<proteinExistence type="predicted"/>
<feature type="signal peptide" evidence="1">
    <location>
        <begin position="1"/>
        <end position="22"/>
    </location>
</feature>
<dbReference type="Proteomes" id="UP000321595">
    <property type="component" value="Chromosome"/>
</dbReference>
<keyword evidence="1" id="KW-0732">Signal</keyword>
<feature type="chain" id="PRO_5023135258" evidence="1">
    <location>
        <begin position="23"/>
        <end position="148"/>
    </location>
</feature>
<dbReference type="RefSeq" id="WP_146960841.1">
    <property type="nucleotide sequence ID" value="NZ_CP042467.1"/>
</dbReference>
<dbReference type="KEGG" id="bbae:FRD01_14525"/>
<evidence type="ECO:0000313" key="3">
    <source>
        <dbReference type="Proteomes" id="UP000321595"/>
    </source>
</evidence>
<evidence type="ECO:0000313" key="2">
    <source>
        <dbReference type="EMBL" id="QED28427.1"/>
    </source>
</evidence>
<evidence type="ECO:0000256" key="1">
    <source>
        <dbReference type="SAM" id="SignalP"/>
    </source>
</evidence>
<gene>
    <name evidence="2" type="ORF">FRD01_14525</name>
</gene>
<accession>A0A5B8XTJ0</accession>
<reference evidence="2 3" key="1">
    <citation type="submission" date="2019-08" db="EMBL/GenBank/DDBJ databases">
        <authorList>
            <person name="Liang Q."/>
        </authorList>
    </citation>
    <scope>NUCLEOTIDE SEQUENCE [LARGE SCALE GENOMIC DNA]</scope>
    <source>
        <strain evidence="2 3">V1718</strain>
    </source>
</reference>
<name>A0A5B8XTJ0_9DELT</name>
<keyword evidence="3" id="KW-1185">Reference proteome</keyword>
<protein>
    <submittedName>
        <fullName evidence="2">Uncharacterized protein</fullName>
    </submittedName>
</protein>
<dbReference type="AlphaFoldDB" id="A0A5B8XTJ0"/>
<organism evidence="2 3">
    <name type="scientific">Microvenator marinus</name>
    <dbReference type="NCBI Taxonomy" id="2600177"/>
    <lineage>
        <taxon>Bacteria</taxon>
        <taxon>Deltaproteobacteria</taxon>
        <taxon>Bradymonadales</taxon>
        <taxon>Microvenatoraceae</taxon>
        <taxon>Microvenator</taxon>
    </lineage>
</organism>
<sequence length="148" mass="16372">MNRFAIFAAALLCVGCSWRSTANVNYSAYNAYTERPDTKYREMGRIVEDGWANYLGFCGRASEVALADAIKEARAMGANALANVKWITSGQEFQTPHCDSYFYLYWWGASTELSASAVLIEGELEGAYRIDNDLPAATLSQVILSKLD</sequence>